<dbReference type="InterPro" id="IPR058624">
    <property type="entry name" value="MdtA-like_HH"/>
</dbReference>
<dbReference type="OrthoDB" id="9783047at2"/>
<accession>A0A5Q2QBD1</accession>
<dbReference type="Gene3D" id="1.10.287.470">
    <property type="entry name" value="Helix hairpin bin"/>
    <property type="match status" value="1"/>
</dbReference>
<evidence type="ECO:0000259" key="4">
    <source>
        <dbReference type="Pfam" id="PF25917"/>
    </source>
</evidence>
<dbReference type="PANTHER" id="PTHR30469">
    <property type="entry name" value="MULTIDRUG RESISTANCE PROTEIN MDTA"/>
    <property type="match status" value="1"/>
</dbReference>
<evidence type="ECO:0000256" key="1">
    <source>
        <dbReference type="ARBA" id="ARBA00009477"/>
    </source>
</evidence>
<dbReference type="Gene3D" id="2.40.50.100">
    <property type="match status" value="1"/>
</dbReference>
<comment type="similarity">
    <text evidence="1">Belongs to the membrane fusion protein (MFP) (TC 8.A.1) family.</text>
</comment>
<reference evidence="5 6" key="1">
    <citation type="submission" date="2019-11" db="EMBL/GenBank/DDBJ databases">
        <authorList>
            <person name="Khan S.A."/>
            <person name="Jeon C.O."/>
            <person name="Chun B.H."/>
        </authorList>
    </citation>
    <scope>NUCLEOTIDE SEQUENCE [LARGE SCALE GENOMIC DNA]</scope>
    <source>
        <strain evidence="5 6">IMCC 1097</strain>
    </source>
</reference>
<dbReference type="Gene3D" id="2.40.420.20">
    <property type="match status" value="1"/>
</dbReference>
<evidence type="ECO:0000313" key="5">
    <source>
        <dbReference type="EMBL" id="QGG79582.1"/>
    </source>
</evidence>
<dbReference type="InterPro" id="IPR058625">
    <property type="entry name" value="MdtA-like_BSH"/>
</dbReference>
<dbReference type="Pfam" id="PF25917">
    <property type="entry name" value="BSH_RND"/>
    <property type="match status" value="1"/>
</dbReference>
<dbReference type="EMBL" id="CP045871">
    <property type="protein sequence ID" value="QGG79582.1"/>
    <property type="molecule type" value="Genomic_DNA"/>
</dbReference>
<dbReference type="Pfam" id="PF25876">
    <property type="entry name" value="HH_MFP_RND"/>
    <property type="match status" value="1"/>
</dbReference>
<dbReference type="RefSeq" id="WP_153713086.1">
    <property type="nucleotide sequence ID" value="NZ_CP045871.1"/>
</dbReference>
<dbReference type="Gene3D" id="2.40.30.170">
    <property type="match status" value="1"/>
</dbReference>
<feature type="coiled-coil region" evidence="2">
    <location>
        <begin position="117"/>
        <end position="175"/>
    </location>
</feature>
<sequence>MRFFTAIRDNFLWYCLSALILAVGVGGFQVMGALKTPVQAEPQPRQTPIVSTVIATPMSAPLPVRADGFVRPFRQVAVAAQTGGRVVSLHPAIEQRARVERGETLAQLDDRVARANLARAEADLAGNQANLALLTKQLARTESLYQQGSVSLNQLDQLETQVTQVRSAILSLKAARQSAQVAVDNTRIEAPFAGRVLDQSAELGAVLGAGQAVATLFTDTAMEVELSLTKAEAALIPDLMGAGQAAAIVEWSDHRYAARVQRVSPAINAKTRTLGVTVRVLDAISPNAPALLANSYVKVTIDGHAVSDSVMIPSTALRVGNQVWVDQNGSLRVRSVEVIHRDQEILYVRAPGLAGQAVIVSSLDGARDGMPVRAERSNEPQSGAN</sequence>
<dbReference type="Proteomes" id="UP000388235">
    <property type="component" value="Chromosome"/>
</dbReference>
<dbReference type="NCBIfam" id="TIGR01730">
    <property type="entry name" value="RND_mfp"/>
    <property type="match status" value="1"/>
</dbReference>
<evidence type="ECO:0000313" key="6">
    <source>
        <dbReference type="Proteomes" id="UP000388235"/>
    </source>
</evidence>
<gene>
    <name evidence="5" type="ORF">GH975_02955</name>
</gene>
<keyword evidence="2" id="KW-0175">Coiled coil</keyword>
<organism evidence="5 6">
    <name type="scientific">Litorivicinus lipolyticus</name>
    <dbReference type="NCBI Taxonomy" id="418701"/>
    <lineage>
        <taxon>Bacteria</taxon>
        <taxon>Pseudomonadati</taxon>
        <taxon>Pseudomonadota</taxon>
        <taxon>Gammaproteobacteria</taxon>
        <taxon>Oceanospirillales</taxon>
        <taxon>Litorivicinaceae</taxon>
        <taxon>Litorivicinus</taxon>
    </lineage>
</organism>
<dbReference type="KEGG" id="llp:GH975_02955"/>
<evidence type="ECO:0000259" key="3">
    <source>
        <dbReference type="Pfam" id="PF25876"/>
    </source>
</evidence>
<dbReference type="InterPro" id="IPR006143">
    <property type="entry name" value="RND_pump_MFP"/>
</dbReference>
<protein>
    <submittedName>
        <fullName evidence="5">Efflux RND transporter periplasmic adaptor subunit</fullName>
    </submittedName>
</protein>
<dbReference type="GO" id="GO:0015562">
    <property type="term" value="F:efflux transmembrane transporter activity"/>
    <property type="evidence" value="ECO:0007669"/>
    <property type="project" value="TreeGrafter"/>
</dbReference>
<proteinExistence type="inferred from homology"/>
<dbReference type="SUPFAM" id="SSF111369">
    <property type="entry name" value="HlyD-like secretion proteins"/>
    <property type="match status" value="1"/>
</dbReference>
<keyword evidence="6" id="KW-1185">Reference proteome</keyword>
<dbReference type="GO" id="GO:1990281">
    <property type="term" value="C:efflux pump complex"/>
    <property type="evidence" value="ECO:0007669"/>
    <property type="project" value="TreeGrafter"/>
</dbReference>
<name>A0A5Q2QBD1_9GAMM</name>
<feature type="domain" description="Multidrug resistance protein MdtA-like barrel-sandwich hybrid" evidence="4">
    <location>
        <begin position="74"/>
        <end position="215"/>
    </location>
</feature>
<feature type="domain" description="Multidrug resistance protein MdtA-like alpha-helical hairpin" evidence="3">
    <location>
        <begin position="117"/>
        <end position="184"/>
    </location>
</feature>
<dbReference type="AlphaFoldDB" id="A0A5Q2QBD1"/>
<evidence type="ECO:0000256" key="2">
    <source>
        <dbReference type="SAM" id="Coils"/>
    </source>
</evidence>